<dbReference type="AlphaFoldDB" id="A0AAU9JMH7"/>
<evidence type="ECO:0000256" key="1">
    <source>
        <dbReference type="ARBA" id="ARBA00001974"/>
    </source>
</evidence>
<evidence type="ECO:0000256" key="4">
    <source>
        <dbReference type="ARBA" id="ARBA00022827"/>
    </source>
</evidence>
<dbReference type="FunFam" id="3.30.70.2190:FF:000001">
    <property type="entry name" value="D-2-hydroxyglutarate dehydrogenase mitochondrial"/>
    <property type="match status" value="1"/>
</dbReference>
<name>A0AAU9JMH7_9CILI</name>
<evidence type="ECO:0000259" key="6">
    <source>
        <dbReference type="PROSITE" id="PS51387"/>
    </source>
</evidence>
<keyword evidence="5" id="KW-0560">Oxidoreductase</keyword>
<evidence type="ECO:0000256" key="3">
    <source>
        <dbReference type="ARBA" id="ARBA00022630"/>
    </source>
</evidence>
<dbReference type="Gene3D" id="3.30.43.10">
    <property type="entry name" value="Uridine Diphospho-n-acetylenolpyruvylglucosamine Reductase, domain 2"/>
    <property type="match status" value="1"/>
</dbReference>
<dbReference type="SUPFAM" id="SSF55103">
    <property type="entry name" value="FAD-linked oxidases, C-terminal domain"/>
    <property type="match status" value="1"/>
</dbReference>
<dbReference type="InterPro" id="IPR036318">
    <property type="entry name" value="FAD-bd_PCMH-like_sf"/>
</dbReference>
<dbReference type="Pfam" id="PF01565">
    <property type="entry name" value="FAD_binding_4"/>
    <property type="match status" value="1"/>
</dbReference>
<dbReference type="FunFam" id="1.10.45.10:FF:000001">
    <property type="entry name" value="D-lactate dehydrogenase mitochondrial"/>
    <property type="match status" value="1"/>
</dbReference>
<dbReference type="InterPro" id="IPR016166">
    <property type="entry name" value="FAD-bd_PCMH"/>
</dbReference>
<dbReference type="InterPro" id="IPR016171">
    <property type="entry name" value="Vanillyl_alc_oxidase_C-sub2"/>
</dbReference>
<dbReference type="Gene3D" id="3.30.465.10">
    <property type="match status" value="1"/>
</dbReference>
<comment type="cofactor">
    <cofactor evidence="1">
        <name>FAD</name>
        <dbReference type="ChEBI" id="CHEBI:57692"/>
    </cofactor>
</comment>
<dbReference type="SUPFAM" id="SSF56176">
    <property type="entry name" value="FAD-binding/transporter-associated domain-like"/>
    <property type="match status" value="1"/>
</dbReference>
<dbReference type="Proteomes" id="UP001162131">
    <property type="component" value="Unassembled WGS sequence"/>
</dbReference>
<dbReference type="GO" id="GO:0016491">
    <property type="term" value="F:oxidoreductase activity"/>
    <property type="evidence" value="ECO:0007669"/>
    <property type="project" value="UniProtKB-KW"/>
</dbReference>
<keyword evidence="4" id="KW-0274">FAD</keyword>
<evidence type="ECO:0000256" key="2">
    <source>
        <dbReference type="ARBA" id="ARBA00008000"/>
    </source>
</evidence>
<evidence type="ECO:0000256" key="5">
    <source>
        <dbReference type="ARBA" id="ARBA00023002"/>
    </source>
</evidence>
<dbReference type="Pfam" id="PF02913">
    <property type="entry name" value="FAD-oxidase_C"/>
    <property type="match status" value="1"/>
</dbReference>
<dbReference type="PROSITE" id="PS51387">
    <property type="entry name" value="FAD_PCMH"/>
    <property type="match status" value="1"/>
</dbReference>
<dbReference type="GO" id="GO:0005739">
    <property type="term" value="C:mitochondrion"/>
    <property type="evidence" value="ECO:0007669"/>
    <property type="project" value="TreeGrafter"/>
</dbReference>
<evidence type="ECO:0000313" key="8">
    <source>
        <dbReference type="Proteomes" id="UP001162131"/>
    </source>
</evidence>
<sequence>MILRKISKRIFTSIYSPPRDPKFSNLLNSDMSFFESILPPHQIVKDNLEGFNTDFIGVFIGKSSLVLKPNTVNQVQDIITYCAKRKLAICPQGGNTGLVGGSVPVHDEIVLSLSNMNKLVEINESEGTVLCEAGVILEQLNSQCEEKGYIFPIDLGAKGSCFVGGNASTCAAGNRLLRYGSLHANILGLEIVTGKGEILDNLSSFRKDNTGYDLKHIFIGSEGTLGVITKLLINLPPKPKSEQLVYLGVNSFENVLKILKKSKEILGEIISAFEFQDRFSVEASIQHIQGVHDPFDAPYPFYVLIETRGSNAEHDSAKMDLLLESIIGNEAENGILPQDKRQSNDLWKLREVIMEAVAKPGYCFMYDISLKHENYYDIVEKVRNLIGEKALTVGWGHVGDGNLHLSITVPDRHDVEDIHGKLENFLFSYLKECHGSISAEHGIGLQKRNKLSISRSPAEIQFMRRIKNAFDPEGIMNPYKLFPDN</sequence>
<dbReference type="Gene3D" id="3.30.70.2740">
    <property type="match status" value="1"/>
</dbReference>
<dbReference type="FunFam" id="3.30.43.10:FF:000011">
    <property type="entry name" value="D-lactate dehydrogenase (Cytochrome)"/>
    <property type="match status" value="1"/>
</dbReference>
<reference evidence="7" key="1">
    <citation type="submission" date="2021-09" db="EMBL/GenBank/DDBJ databases">
        <authorList>
            <consortium name="AG Swart"/>
            <person name="Singh M."/>
            <person name="Singh A."/>
            <person name="Seah K."/>
            <person name="Emmerich C."/>
        </authorList>
    </citation>
    <scope>NUCLEOTIDE SEQUENCE</scope>
    <source>
        <strain evidence="7">ATCC30299</strain>
    </source>
</reference>
<dbReference type="Gene3D" id="1.10.45.10">
    <property type="entry name" value="Vanillyl-alcohol Oxidase, Chain A, domain 4"/>
    <property type="match status" value="1"/>
</dbReference>
<dbReference type="Gene3D" id="3.30.70.2190">
    <property type="match status" value="1"/>
</dbReference>
<comment type="similarity">
    <text evidence="2">Belongs to the FAD-binding oxidoreductase/transferase type 4 family.</text>
</comment>
<keyword evidence="8" id="KW-1185">Reference proteome</keyword>
<dbReference type="InterPro" id="IPR016169">
    <property type="entry name" value="FAD-bd_PCMH_sub2"/>
</dbReference>
<dbReference type="PANTHER" id="PTHR43716:SF1">
    <property type="entry name" value="D-2-HYDROXYGLUTARATE DEHYDROGENASE, MITOCHONDRIAL"/>
    <property type="match status" value="1"/>
</dbReference>
<comment type="caution">
    <text evidence="7">The sequence shown here is derived from an EMBL/GenBank/DDBJ whole genome shotgun (WGS) entry which is preliminary data.</text>
</comment>
<accession>A0AAU9JMH7</accession>
<dbReference type="GO" id="GO:0071949">
    <property type="term" value="F:FAD binding"/>
    <property type="evidence" value="ECO:0007669"/>
    <property type="project" value="InterPro"/>
</dbReference>
<evidence type="ECO:0000313" key="7">
    <source>
        <dbReference type="EMBL" id="CAG9322048.1"/>
    </source>
</evidence>
<dbReference type="FunFam" id="3.30.465.10:FF:000001">
    <property type="entry name" value="D-2-hydroxyglutarate dehydrogenase, mitochondrial"/>
    <property type="match status" value="1"/>
</dbReference>
<gene>
    <name evidence="7" type="ORF">BSTOLATCC_MIC30430</name>
</gene>
<protein>
    <recommendedName>
        <fullName evidence="6">FAD-binding PCMH-type domain-containing protein</fullName>
    </recommendedName>
</protein>
<dbReference type="InterPro" id="IPR004113">
    <property type="entry name" value="FAD-bd_oxidored_4_C"/>
</dbReference>
<dbReference type="EMBL" id="CAJZBQ010000030">
    <property type="protein sequence ID" value="CAG9322048.1"/>
    <property type="molecule type" value="Genomic_DNA"/>
</dbReference>
<proteinExistence type="inferred from homology"/>
<dbReference type="InterPro" id="IPR016167">
    <property type="entry name" value="FAD-bd_PCMH_sub1"/>
</dbReference>
<feature type="domain" description="FAD-binding PCMH-type" evidence="6">
    <location>
        <begin position="59"/>
        <end position="238"/>
    </location>
</feature>
<dbReference type="InterPro" id="IPR006094">
    <property type="entry name" value="Oxid_FAD_bind_N"/>
</dbReference>
<organism evidence="7 8">
    <name type="scientific">Blepharisma stoltei</name>
    <dbReference type="NCBI Taxonomy" id="1481888"/>
    <lineage>
        <taxon>Eukaryota</taxon>
        <taxon>Sar</taxon>
        <taxon>Alveolata</taxon>
        <taxon>Ciliophora</taxon>
        <taxon>Postciliodesmatophora</taxon>
        <taxon>Heterotrichea</taxon>
        <taxon>Heterotrichida</taxon>
        <taxon>Blepharismidae</taxon>
        <taxon>Blepharisma</taxon>
    </lineage>
</organism>
<keyword evidence="3" id="KW-0285">Flavoprotein</keyword>
<dbReference type="PANTHER" id="PTHR43716">
    <property type="entry name" value="D-2-HYDROXYGLUTARATE DEHYDROGENASE, MITOCHONDRIAL"/>
    <property type="match status" value="1"/>
</dbReference>
<dbReference type="InterPro" id="IPR016164">
    <property type="entry name" value="FAD-linked_Oxase-like_C"/>
</dbReference>
<dbReference type="InterPro" id="IPR051264">
    <property type="entry name" value="FAD-oxidored/transferase_4"/>
</dbReference>